<protein>
    <submittedName>
        <fullName evidence="2">Uncharacterized protein</fullName>
    </submittedName>
</protein>
<accession>A0A7V8LPB7</accession>
<evidence type="ECO:0000313" key="3">
    <source>
        <dbReference type="EMBL" id="KPG34289.1"/>
    </source>
</evidence>
<keyword evidence="5" id="KW-1185">Reference proteome</keyword>
<feature type="transmembrane region" description="Helical" evidence="1">
    <location>
        <begin position="30"/>
        <end position="46"/>
    </location>
</feature>
<evidence type="ECO:0000313" key="5">
    <source>
        <dbReference type="Proteomes" id="UP000037962"/>
    </source>
</evidence>
<dbReference type="Proteomes" id="UP000037843">
    <property type="component" value="Unassembled WGS sequence"/>
</dbReference>
<name>A0A7V8LPB7_9MYCO</name>
<evidence type="ECO:0000256" key="1">
    <source>
        <dbReference type="SAM" id="Phobius"/>
    </source>
</evidence>
<dbReference type="EMBL" id="LJFO01000006">
    <property type="protein sequence ID" value="KPG11261.1"/>
    <property type="molecule type" value="Genomic_DNA"/>
</dbReference>
<keyword evidence="1" id="KW-0472">Membrane</keyword>
<feature type="transmembrane region" description="Helical" evidence="1">
    <location>
        <begin position="191"/>
        <end position="215"/>
    </location>
</feature>
<evidence type="ECO:0000313" key="2">
    <source>
        <dbReference type="EMBL" id="KPG11261.1"/>
    </source>
</evidence>
<keyword evidence="1" id="KW-1133">Transmembrane helix</keyword>
<feature type="transmembrane region" description="Helical" evidence="1">
    <location>
        <begin position="7"/>
        <end position="24"/>
    </location>
</feature>
<dbReference type="AlphaFoldDB" id="A0A7V8LPB7"/>
<dbReference type="Proteomes" id="UP000037962">
    <property type="component" value="Unassembled WGS sequence"/>
</dbReference>
<dbReference type="EMBL" id="LJFS01000011">
    <property type="protein sequence ID" value="KPG34289.1"/>
    <property type="molecule type" value="Genomic_DNA"/>
</dbReference>
<sequence length="269" mass="29062">MGALLSLFVPFILVAVIGIAYVAVRDLDGVVVAGGTLFTGLLLGWLKNKSDGVSGVALWKFALEAGYPELPVVDSSYRVDNLVSATAYSPIPYVLMRSDNISGYRYIDTFELSMQIALERVKLSDEIGSAGRRVPLLPNYRLMSEVAEEYETENSANVLAVRVGGKIRIVYAWDGAASVEDNSNFRHLSDAILLALSCVVLFVVIAAAVSSTPWVSHQCLKIGESAPARGYVLVDGEGEQIVRTDSVHSVADMKTVPMQECPQESVSDK</sequence>
<evidence type="ECO:0000313" key="4">
    <source>
        <dbReference type="Proteomes" id="UP000037843"/>
    </source>
</evidence>
<proteinExistence type="predicted"/>
<reference evidence="4 5" key="1">
    <citation type="submission" date="2015-09" db="EMBL/GenBank/DDBJ databases">
        <title>Genome Sequences of Mycobacterium immunogenum Isolates, Recuperated from a Chloraminated Drinking Water Distribution System Simulator Subjected to Episodes of Nitrification.</title>
        <authorList>
            <person name="Gomez-Alvarez V."/>
            <person name="Revetta R.P."/>
        </authorList>
    </citation>
    <scope>NUCLEOTIDE SEQUENCE [LARGE SCALE GENOMIC DNA]</scope>
    <source>
        <strain evidence="2 4">H008</strain>
        <strain evidence="3 5">H076</strain>
    </source>
</reference>
<comment type="caution">
    <text evidence="2">The sequence shown here is derived from an EMBL/GenBank/DDBJ whole genome shotgun (WGS) entry which is preliminary data.</text>
</comment>
<organism evidence="2 4">
    <name type="scientific">Mycobacteroides immunogenum</name>
    <dbReference type="NCBI Taxonomy" id="83262"/>
    <lineage>
        <taxon>Bacteria</taxon>
        <taxon>Bacillati</taxon>
        <taxon>Actinomycetota</taxon>
        <taxon>Actinomycetes</taxon>
        <taxon>Mycobacteriales</taxon>
        <taxon>Mycobacteriaceae</taxon>
        <taxon>Mycobacteroides</taxon>
    </lineage>
</organism>
<dbReference type="KEGG" id="miz:BAB75_01420"/>
<gene>
    <name evidence="2" type="ORF">AN908_12850</name>
    <name evidence="3" type="ORF">AN912_11050</name>
</gene>
<keyword evidence="1" id="KW-0812">Transmembrane</keyword>